<dbReference type="Proteomes" id="UP001233999">
    <property type="component" value="Unassembled WGS sequence"/>
</dbReference>
<evidence type="ECO:0000313" key="1">
    <source>
        <dbReference type="EMBL" id="KAJ9584205.1"/>
    </source>
</evidence>
<comment type="caution">
    <text evidence="1">The sequence shown here is derived from an EMBL/GenBank/DDBJ whole genome shotgun (WGS) entry which is preliminary data.</text>
</comment>
<accession>A0AAD7ZPG9</accession>
<reference evidence="1" key="2">
    <citation type="submission" date="2023-05" db="EMBL/GenBank/DDBJ databases">
        <authorList>
            <person name="Fouks B."/>
        </authorList>
    </citation>
    <scope>NUCLEOTIDE SEQUENCE</scope>
    <source>
        <strain evidence="1">Stay&amp;Tobe</strain>
        <tissue evidence="1">Testes</tissue>
    </source>
</reference>
<reference evidence="1" key="1">
    <citation type="journal article" date="2023" name="IScience">
        <title>Live-bearing cockroach genome reveals convergent evolutionary mechanisms linked to viviparity in insects and beyond.</title>
        <authorList>
            <person name="Fouks B."/>
            <person name="Harrison M.C."/>
            <person name="Mikhailova A.A."/>
            <person name="Marchal E."/>
            <person name="English S."/>
            <person name="Carruthers M."/>
            <person name="Jennings E.C."/>
            <person name="Chiamaka E.L."/>
            <person name="Frigard R.A."/>
            <person name="Pippel M."/>
            <person name="Attardo G.M."/>
            <person name="Benoit J.B."/>
            <person name="Bornberg-Bauer E."/>
            <person name="Tobe S.S."/>
        </authorList>
    </citation>
    <scope>NUCLEOTIDE SEQUENCE</scope>
    <source>
        <strain evidence="1">Stay&amp;Tobe</strain>
    </source>
</reference>
<feature type="non-terminal residue" evidence="1">
    <location>
        <position position="70"/>
    </location>
</feature>
<gene>
    <name evidence="1" type="ORF">L9F63_021450</name>
</gene>
<dbReference type="EMBL" id="JASPKZ010007445">
    <property type="protein sequence ID" value="KAJ9584205.1"/>
    <property type="molecule type" value="Genomic_DNA"/>
</dbReference>
<keyword evidence="2" id="KW-1185">Reference proteome</keyword>
<dbReference type="AlphaFoldDB" id="A0AAD7ZPG9"/>
<evidence type="ECO:0000313" key="2">
    <source>
        <dbReference type="Proteomes" id="UP001233999"/>
    </source>
</evidence>
<protein>
    <submittedName>
        <fullName evidence="1">Uncharacterized protein</fullName>
    </submittedName>
</protein>
<proteinExistence type="predicted"/>
<name>A0AAD7ZPG9_DIPPU</name>
<sequence>EHWNCASIFFSLEEINFITKKNLYFKKITVSNCFSRTVSNCFSLYLYAELQLFQTVSNCFSSSKHFHSVF</sequence>
<feature type="non-terminal residue" evidence="1">
    <location>
        <position position="1"/>
    </location>
</feature>
<organism evidence="1 2">
    <name type="scientific">Diploptera punctata</name>
    <name type="common">Pacific beetle cockroach</name>
    <dbReference type="NCBI Taxonomy" id="6984"/>
    <lineage>
        <taxon>Eukaryota</taxon>
        <taxon>Metazoa</taxon>
        <taxon>Ecdysozoa</taxon>
        <taxon>Arthropoda</taxon>
        <taxon>Hexapoda</taxon>
        <taxon>Insecta</taxon>
        <taxon>Pterygota</taxon>
        <taxon>Neoptera</taxon>
        <taxon>Polyneoptera</taxon>
        <taxon>Dictyoptera</taxon>
        <taxon>Blattodea</taxon>
        <taxon>Blaberoidea</taxon>
        <taxon>Blaberidae</taxon>
        <taxon>Diplopterinae</taxon>
        <taxon>Diploptera</taxon>
    </lineage>
</organism>